<feature type="transmembrane region" description="Helical" evidence="2">
    <location>
        <begin position="511"/>
        <end position="534"/>
    </location>
</feature>
<keyword evidence="4" id="KW-1185">Reference proteome</keyword>
<feature type="region of interest" description="Disordered" evidence="1">
    <location>
        <begin position="1"/>
        <end position="419"/>
    </location>
</feature>
<feature type="compositionally biased region" description="Low complexity" evidence="1">
    <location>
        <begin position="332"/>
        <end position="381"/>
    </location>
</feature>
<protein>
    <submittedName>
        <fullName evidence="3">Uncharacterized protein</fullName>
    </submittedName>
</protein>
<evidence type="ECO:0000313" key="4">
    <source>
        <dbReference type="Proteomes" id="UP000320338"/>
    </source>
</evidence>
<sequence>MSTFIDGSPPSVTPGPDGDDPVDPDTGPAWLQEEIRRRMATGRSAAGGRHARRDPAADPPGGVEHVPRHSVATPGPGAPAPGPIGGPSLPESGVPVRRSQPVASDEGWSGPAAEPVTGRRIPRAYRRGPRGPGGDAPATFGGPAFAEGAARPPAPDEFGGPGFADVRGDLDDLDDRTDVPPSTVVARGPAAGLPPGAPVTAPPVSESPVSESPVSDSPASDPPVFPAPVRPGAGPAAAAVPVSDRPVSDTPGDAPVVPPPAGAVADPEVPHRAAPTPGRGIEAGGLFDAGPDVDDRPAPAAPRPAAAAEVLPPRAPARLLAAPDVVPPPVPDAGMPTTAMPTTAMPTAGPTTTGPTTAGPTTADPASAGAAAASPAPDATRPAPPRDGTGDPALWTSDPRGVLPADRSDLTGPLTPVDDDDTVLWSAHMPPAAPDGTALATPGLPVDVPGPRSAGPGEEVTGSGLPQRRVKVVLSERRNQAHAVRTVVDIQEGGAVGELLRSNLIGSQLTVALRFALFAGLTLGLLPLAFALFPEIGRTDVLGLRLPWLLLGVLVYPFLLGLGWWHTRTAERVEQNFADHVQD</sequence>
<evidence type="ECO:0000256" key="2">
    <source>
        <dbReference type="SAM" id="Phobius"/>
    </source>
</evidence>
<organism evidence="3 4">
    <name type="scientific">Pseudonocardia hydrocarbonoxydans</name>
    <dbReference type="NCBI Taxonomy" id="76726"/>
    <lineage>
        <taxon>Bacteria</taxon>
        <taxon>Bacillati</taxon>
        <taxon>Actinomycetota</taxon>
        <taxon>Actinomycetes</taxon>
        <taxon>Pseudonocardiales</taxon>
        <taxon>Pseudonocardiaceae</taxon>
        <taxon>Pseudonocardia</taxon>
    </lineage>
</organism>
<dbReference type="RefSeq" id="WP_218030332.1">
    <property type="nucleotide sequence ID" value="NZ_BAAARZ010000013.1"/>
</dbReference>
<feature type="compositionally biased region" description="Low complexity" evidence="1">
    <location>
        <begin position="202"/>
        <end position="219"/>
    </location>
</feature>
<comment type="caution">
    <text evidence="3">The sequence shown here is derived from an EMBL/GenBank/DDBJ whole genome shotgun (WGS) entry which is preliminary data.</text>
</comment>
<feature type="compositionally biased region" description="Low complexity" evidence="1">
    <location>
        <begin position="184"/>
        <end position="194"/>
    </location>
</feature>
<dbReference type="EMBL" id="BJNG01000054">
    <property type="protein sequence ID" value="GEC22714.1"/>
    <property type="molecule type" value="Genomic_DNA"/>
</dbReference>
<feature type="compositionally biased region" description="Basic residues" evidence="1">
    <location>
        <begin position="120"/>
        <end position="129"/>
    </location>
</feature>
<keyword evidence="2" id="KW-0472">Membrane</keyword>
<feature type="compositionally biased region" description="Pro residues" evidence="1">
    <location>
        <begin position="220"/>
        <end position="229"/>
    </location>
</feature>
<dbReference type="AlphaFoldDB" id="A0A4Y3WVB7"/>
<evidence type="ECO:0000313" key="3">
    <source>
        <dbReference type="EMBL" id="GEC22714.1"/>
    </source>
</evidence>
<dbReference type="Proteomes" id="UP000320338">
    <property type="component" value="Unassembled WGS sequence"/>
</dbReference>
<evidence type="ECO:0000256" key="1">
    <source>
        <dbReference type="SAM" id="MobiDB-lite"/>
    </source>
</evidence>
<proteinExistence type="predicted"/>
<feature type="transmembrane region" description="Helical" evidence="2">
    <location>
        <begin position="546"/>
        <end position="565"/>
    </location>
</feature>
<keyword evidence="2" id="KW-0812">Transmembrane</keyword>
<feature type="compositionally biased region" description="Low complexity" evidence="1">
    <location>
        <begin position="303"/>
        <end position="324"/>
    </location>
</feature>
<keyword evidence="2" id="KW-1133">Transmembrane helix</keyword>
<accession>A0A4Y3WVB7</accession>
<name>A0A4Y3WVB7_9PSEU</name>
<reference evidence="3 4" key="1">
    <citation type="submission" date="2019-06" db="EMBL/GenBank/DDBJ databases">
        <title>Whole genome shotgun sequence of Pseudonocardia hydrocarbonoxydans NBRC 14498.</title>
        <authorList>
            <person name="Hosoyama A."/>
            <person name="Uohara A."/>
            <person name="Ohji S."/>
            <person name="Ichikawa N."/>
        </authorList>
    </citation>
    <scope>NUCLEOTIDE SEQUENCE [LARGE SCALE GENOMIC DNA]</scope>
    <source>
        <strain evidence="3 4">NBRC 14498</strain>
    </source>
</reference>
<feature type="compositionally biased region" description="Low complexity" evidence="1">
    <location>
        <begin position="1"/>
        <end position="16"/>
    </location>
</feature>
<gene>
    <name evidence="3" type="ORF">PHY01_49970</name>
</gene>
<feature type="compositionally biased region" description="Low complexity" evidence="1">
    <location>
        <begin position="230"/>
        <end position="242"/>
    </location>
</feature>